<dbReference type="Pfam" id="PF05667">
    <property type="entry name" value="CCDC22_CC"/>
    <property type="match status" value="1"/>
</dbReference>
<gene>
    <name evidence="5" type="ORF">CMV_029055</name>
</gene>
<dbReference type="EMBL" id="JRKL02012603">
    <property type="protein sequence ID" value="KAF3944474.1"/>
    <property type="molecule type" value="Genomic_DNA"/>
</dbReference>
<dbReference type="InterPro" id="IPR048348">
    <property type="entry name" value="CCDC22_CC"/>
</dbReference>
<evidence type="ECO:0000256" key="2">
    <source>
        <dbReference type="SAM" id="Coils"/>
    </source>
</evidence>
<feature type="domain" description="CCDC22 coiled-coil" evidence="3">
    <location>
        <begin position="208"/>
        <end position="489"/>
    </location>
</feature>
<dbReference type="AlphaFoldDB" id="A0A8J4VBD9"/>
<proteinExistence type="inferred from homology"/>
<dbReference type="Proteomes" id="UP000737018">
    <property type="component" value="Unassembled WGS sequence"/>
</dbReference>
<dbReference type="Pfam" id="PF21674">
    <property type="entry name" value="CCDC22_N"/>
    <property type="match status" value="1"/>
</dbReference>
<feature type="coiled-coil region" evidence="2">
    <location>
        <begin position="474"/>
        <end position="518"/>
    </location>
</feature>
<organism evidence="5 6">
    <name type="scientific">Castanea mollissima</name>
    <name type="common">Chinese chestnut</name>
    <dbReference type="NCBI Taxonomy" id="60419"/>
    <lineage>
        <taxon>Eukaryota</taxon>
        <taxon>Viridiplantae</taxon>
        <taxon>Streptophyta</taxon>
        <taxon>Embryophyta</taxon>
        <taxon>Tracheophyta</taxon>
        <taxon>Spermatophyta</taxon>
        <taxon>Magnoliopsida</taxon>
        <taxon>eudicotyledons</taxon>
        <taxon>Gunneridae</taxon>
        <taxon>Pentapetalae</taxon>
        <taxon>rosids</taxon>
        <taxon>fabids</taxon>
        <taxon>Fagales</taxon>
        <taxon>Fagaceae</taxon>
        <taxon>Castanea</taxon>
    </lineage>
</organism>
<evidence type="ECO:0000259" key="3">
    <source>
        <dbReference type="Pfam" id="PF05667"/>
    </source>
</evidence>
<evidence type="ECO:0000313" key="5">
    <source>
        <dbReference type="EMBL" id="KAF3944474.1"/>
    </source>
</evidence>
<evidence type="ECO:0008006" key="7">
    <source>
        <dbReference type="Google" id="ProtNLM"/>
    </source>
</evidence>
<dbReference type="InterPro" id="IPR008530">
    <property type="entry name" value="CCDC22"/>
</dbReference>
<dbReference type="InterPro" id="IPR048349">
    <property type="entry name" value="CCDC22_N"/>
</dbReference>
<dbReference type="PANTHER" id="PTHR15668:SF4">
    <property type="entry name" value="COILED-COIL DOMAIN-CONTAINING PROTEIN 22"/>
    <property type="match status" value="1"/>
</dbReference>
<keyword evidence="2" id="KW-0175">Coiled coil</keyword>
<feature type="coiled-coil region" evidence="2">
    <location>
        <begin position="269"/>
        <end position="317"/>
    </location>
</feature>
<evidence type="ECO:0000313" key="6">
    <source>
        <dbReference type="Proteomes" id="UP000737018"/>
    </source>
</evidence>
<evidence type="ECO:0000259" key="4">
    <source>
        <dbReference type="Pfam" id="PF21674"/>
    </source>
</evidence>
<reference evidence="5" key="1">
    <citation type="submission" date="2020-03" db="EMBL/GenBank/DDBJ databases">
        <title>Castanea mollissima Vanexum genome sequencing.</title>
        <authorList>
            <person name="Staton M."/>
        </authorList>
    </citation>
    <scope>NUCLEOTIDE SEQUENCE</scope>
    <source>
        <tissue evidence="5">Leaf</tissue>
    </source>
</reference>
<dbReference type="GO" id="GO:0097602">
    <property type="term" value="F:cullin family protein binding"/>
    <property type="evidence" value="ECO:0007669"/>
    <property type="project" value="TreeGrafter"/>
</dbReference>
<dbReference type="OrthoDB" id="10266736at2759"/>
<dbReference type="GO" id="GO:2000060">
    <property type="term" value="P:positive regulation of ubiquitin-dependent protein catabolic process"/>
    <property type="evidence" value="ECO:0007669"/>
    <property type="project" value="TreeGrafter"/>
</dbReference>
<accession>A0A8J4VBD9</accession>
<feature type="domain" description="CCDC22 N-terminal" evidence="4">
    <location>
        <begin position="1"/>
        <end position="108"/>
    </location>
</feature>
<keyword evidence="6" id="KW-1185">Reference proteome</keyword>
<comment type="similarity">
    <text evidence="1">Belongs to the CCDC22 family.</text>
</comment>
<dbReference type="PANTHER" id="PTHR15668">
    <property type="entry name" value="JM1 PROTEIN"/>
    <property type="match status" value="1"/>
</dbReference>
<comment type="caution">
    <text evidence="5">The sequence shown here is derived from an EMBL/GenBank/DDBJ whole genome shotgun (WGS) entry which is preliminary data.</text>
</comment>
<name>A0A8J4VBD9_9ROSI</name>
<protein>
    <recommendedName>
        <fullName evidence="7">Coiled-coil domain-containing protein 22 homolog</fullName>
    </recommendedName>
</protein>
<evidence type="ECO:0000256" key="1">
    <source>
        <dbReference type="ARBA" id="ARBA00006438"/>
    </source>
</evidence>
<sequence length="522" mass="59833">MEESQEILLNSLESLGISIPQGVSSVKDLNPTTLVSTCAQCLNLLDPTASFPTSLPSDSMADQFKICTDLATQIKNLGFVGDMSFHKFLYPSEEDLYKLIRFLVERLSELSEDRIAADVKDINDMPPCLEKVGAKLKDLKLKTEVPELSNAKAEDAFAGMPDEGDPIPQKMDKKAVDNIFCSRTGDFSKDKLASVLSKTDSTEEVMDAVRDTSENEETSAWRDDEDVGVFEQKGTFREQSSKIGRYETERIQNHEKVLMEKTLVKNSGLQQLEEELELLRAAAEVALDDKHPIDFYLEQLNEQVDAKKRHLVELELEWEAVRKSLEEKKKGLQESLYATNPETQEKLQKLREVELELQSTLSEIIKREEEHSKLSAELERQPKMASRSSHIQRIKEITKNSRKQDADIERILKETRELQLESNSIQERLHRTYAVVDEMVFREAKKDPVGRQAYRLLTSIHETFEQISEKTLATDRVRREMAEHEKKLAAMAARSLNVDKLQADLDAIRKENEYLERRLRDN</sequence>